<name>A0A8S4A7N8_9EUPU</name>
<feature type="transmembrane region" description="Helical" evidence="9">
    <location>
        <begin position="140"/>
        <end position="159"/>
    </location>
</feature>
<dbReference type="PANTHER" id="PTHR31204">
    <property type="entry name" value="SIGMA INTRACELLULAR RECEPTOR 2"/>
    <property type="match status" value="1"/>
</dbReference>
<dbReference type="PIRSF" id="PIRSF031032">
    <property type="entry name" value="TMP_97_prd"/>
    <property type="match status" value="1"/>
</dbReference>
<organism evidence="11 12">
    <name type="scientific">Candidula unifasciata</name>
    <dbReference type="NCBI Taxonomy" id="100452"/>
    <lineage>
        <taxon>Eukaryota</taxon>
        <taxon>Metazoa</taxon>
        <taxon>Spiralia</taxon>
        <taxon>Lophotrochozoa</taxon>
        <taxon>Mollusca</taxon>
        <taxon>Gastropoda</taxon>
        <taxon>Heterobranchia</taxon>
        <taxon>Euthyneura</taxon>
        <taxon>Panpulmonata</taxon>
        <taxon>Eupulmonata</taxon>
        <taxon>Stylommatophora</taxon>
        <taxon>Helicina</taxon>
        <taxon>Helicoidea</taxon>
        <taxon>Geomitridae</taxon>
        <taxon>Candidula</taxon>
    </lineage>
</organism>
<evidence type="ECO:0000259" key="10">
    <source>
        <dbReference type="PROSITE" id="PS51751"/>
    </source>
</evidence>
<dbReference type="Proteomes" id="UP000678393">
    <property type="component" value="Unassembled WGS sequence"/>
</dbReference>
<evidence type="ECO:0000313" key="12">
    <source>
        <dbReference type="Proteomes" id="UP000678393"/>
    </source>
</evidence>
<evidence type="ECO:0000256" key="9">
    <source>
        <dbReference type="PIRNR" id="PIRNR031032"/>
    </source>
</evidence>
<dbReference type="OrthoDB" id="433124at2759"/>
<reference evidence="11" key="1">
    <citation type="submission" date="2021-04" db="EMBL/GenBank/DDBJ databases">
        <authorList>
            <consortium name="Molecular Ecology Group"/>
        </authorList>
    </citation>
    <scope>NUCLEOTIDE SEQUENCE</scope>
</reference>
<comment type="similarity">
    <text evidence="2">Belongs to the TMEM97/sigma-2 receptor family.</text>
</comment>
<dbReference type="InterPro" id="IPR016964">
    <property type="entry name" value="Sigma2_recept"/>
</dbReference>
<dbReference type="InterPro" id="IPR033118">
    <property type="entry name" value="EXPERA"/>
</dbReference>
<evidence type="ECO:0000256" key="1">
    <source>
        <dbReference type="ARBA" id="ARBA00004477"/>
    </source>
</evidence>
<evidence type="ECO:0000256" key="3">
    <source>
        <dbReference type="ARBA" id="ARBA00018102"/>
    </source>
</evidence>
<protein>
    <recommendedName>
        <fullName evidence="3">Sigma intracellular receptor 2</fullName>
    </recommendedName>
    <alternativeName>
        <fullName evidence="8">Transmembrane protein 97</fullName>
    </alternativeName>
</protein>
<sequence>MPAAGYRGVDYLLFGYFLIQIPATLLFDTQGVYGEWLYPSFLRSLRHHYLETYKDPFLANAWNHPWFLSFCLLEHYLAMPFYVWAAYCYYYGAVNKPVIVIPALIYSVHTITAVIAIWTMALLADFSKIQEPAPTNFTQRLLLCFAYSPFFIVPMVNAVDSFLLTQKRKND</sequence>
<evidence type="ECO:0000256" key="4">
    <source>
        <dbReference type="ARBA" id="ARBA00022692"/>
    </source>
</evidence>
<dbReference type="GO" id="GO:0005789">
    <property type="term" value="C:endoplasmic reticulum membrane"/>
    <property type="evidence" value="ECO:0007669"/>
    <property type="project" value="UniProtKB-SubCell"/>
</dbReference>
<comment type="subcellular location">
    <subcellularLocation>
        <location evidence="1">Endoplasmic reticulum membrane</location>
        <topology evidence="1">Multi-pass membrane protein</topology>
    </subcellularLocation>
</comment>
<evidence type="ECO:0000256" key="8">
    <source>
        <dbReference type="ARBA" id="ARBA00031073"/>
    </source>
</evidence>
<keyword evidence="12" id="KW-1185">Reference proteome</keyword>
<dbReference type="AlphaFoldDB" id="A0A8S4A7N8"/>
<evidence type="ECO:0000256" key="2">
    <source>
        <dbReference type="ARBA" id="ARBA00009096"/>
    </source>
</evidence>
<dbReference type="PROSITE" id="PS51751">
    <property type="entry name" value="EXPERA"/>
    <property type="match status" value="1"/>
</dbReference>
<keyword evidence="7 9" id="KW-0472">Membrane</keyword>
<keyword evidence="5" id="KW-0256">Endoplasmic reticulum</keyword>
<proteinExistence type="inferred from homology"/>
<feature type="domain" description="EXPERA" evidence="10">
    <location>
        <begin position="9"/>
        <end position="158"/>
    </location>
</feature>
<gene>
    <name evidence="11" type="ORF">CUNI_LOCUS21846</name>
</gene>
<dbReference type="EMBL" id="CAJHNH020008513">
    <property type="protein sequence ID" value="CAG5136288.1"/>
    <property type="molecule type" value="Genomic_DNA"/>
</dbReference>
<evidence type="ECO:0000256" key="6">
    <source>
        <dbReference type="ARBA" id="ARBA00022989"/>
    </source>
</evidence>
<feature type="transmembrane region" description="Helical" evidence="9">
    <location>
        <begin position="66"/>
        <end position="91"/>
    </location>
</feature>
<evidence type="ECO:0000256" key="5">
    <source>
        <dbReference type="ARBA" id="ARBA00022824"/>
    </source>
</evidence>
<dbReference type="Pfam" id="PF05241">
    <property type="entry name" value="EBP"/>
    <property type="match status" value="1"/>
</dbReference>
<keyword evidence="6 9" id="KW-1133">Transmembrane helix</keyword>
<keyword evidence="4 9" id="KW-0812">Transmembrane</keyword>
<evidence type="ECO:0000313" key="11">
    <source>
        <dbReference type="EMBL" id="CAG5136288.1"/>
    </source>
</evidence>
<dbReference type="InterPro" id="IPR051987">
    <property type="entry name" value="Sigma-2_receptor-like"/>
</dbReference>
<feature type="transmembrane region" description="Helical" evidence="9">
    <location>
        <begin position="98"/>
        <end position="120"/>
    </location>
</feature>
<accession>A0A8S4A7N8</accession>
<evidence type="ECO:0000256" key="7">
    <source>
        <dbReference type="ARBA" id="ARBA00023136"/>
    </source>
</evidence>
<comment type="caution">
    <text evidence="11">The sequence shown here is derived from an EMBL/GenBank/DDBJ whole genome shotgun (WGS) entry which is preliminary data.</text>
</comment>
<feature type="transmembrane region" description="Helical" evidence="9">
    <location>
        <begin position="12"/>
        <end position="33"/>
    </location>
</feature>
<dbReference type="PANTHER" id="PTHR31204:SF1">
    <property type="entry name" value="SIGMA INTRACELLULAR RECEPTOR 2"/>
    <property type="match status" value="1"/>
</dbReference>